<dbReference type="PANTHER" id="PTHR37838:SF1">
    <property type="entry name" value="NA(+)-TRANSLOCATING NADH-QUINONE REDUCTASE SUBUNIT C"/>
    <property type="match status" value="1"/>
</dbReference>
<accession>A0AAX4HSI7</accession>
<evidence type="ECO:0000256" key="10">
    <source>
        <dbReference type="ARBA" id="ARBA00023027"/>
    </source>
</evidence>
<keyword evidence="3" id="KW-0997">Cell inner membrane</keyword>
<dbReference type="Proteomes" id="UP001324634">
    <property type="component" value="Chromosome"/>
</dbReference>
<keyword evidence="11 16" id="KW-0915">Sodium</keyword>
<dbReference type="PIRSF" id="PIRSF009437">
    <property type="entry name" value="NQR-1_subunit_C"/>
    <property type="match status" value="1"/>
</dbReference>
<feature type="modified residue" description="FMN phosphoryl threonine" evidence="16">
    <location>
        <position position="224"/>
    </location>
</feature>
<keyword evidence="7 16" id="KW-0812">Transmembrane</keyword>
<feature type="compositionally biased region" description="Basic and acidic residues" evidence="18">
    <location>
        <begin position="83"/>
        <end position="97"/>
    </location>
</feature>
<keyword evidence="15 16" id="KW-0739">Sodium transport</keyword>
<keyword evidence="14 16" id="KW-0472">Membrane</keyword>
<comment type="cofactor">
    <cofactor evidence="16 17">
        <name>FMN</name>
        <dbReference type="ChEBI" id="CHEBI:58210"/>
    </cofactor>
</comment>
<evidence type="ECO:0000256" key="13">
    <source>
        <dbReference type="ARBA" id="ARBA00023075"/>
    </source>
</evidence>
<evidence type="ECO:0000313" key="21">
    <source>
        <dbReference type="Proteomes" id="UP001324634"/>
    </source>
</evidence>
<sequence>MSESPKRTLLVATVLCGVCSVLVAGAYVALKPKQDFNRDIDFKKNILMSAGLLGQGTDVNETFKQVEPIVVDLETGKMAEGIDPKSFDQSKADKDPQYNENLSQSEDKAGIKRISRLQKVYLVKKDGAIDQIVLHIYGKGLWSTMKGFLSLDKDTTTVRGFNFYSHAETPGLGGEVDNPKWISQWPGKKVFSDNFEAAVDVVKGNVDPNSPGAEHKIDGLSGATLTSVGVENTFTFWLSDKGYAKFLTNVRNGEIQ</sequence>
<gene>
    <name evidence="16" type="primary">nqrC</name>
    <name evidence="20" type="ORF">SOO65_05290</name>
</gene>
<keyword evidence="2 16" id="KW-1003">Cell membrane</keyword>
<dbReference type="EMBL" id="CP139487">
    <property type="protein sequence ID" value="WPU66155.1"/>
    <property type="molecule type" value="Genomic_DNA"/>
</dbReference>
<comment type="subcellular location">
    <subcellularLocation>
        <location evidence="16">Cell membrane</location>
        <topology evidence="16">Single-pass membrane protein</topology>
    </subcellularLocation>
</comment>
<dbReference type="GO" id="GO:0016655">
    <property type="term" value="F:oxidoreductase activity, acting on NAD(P)H, quinone or similar compound as acceptor"/>
    <property type="evidence" value="ECO:0007669"/>
    <property type="project" value="UniProtKB-UniRule"/>
</dbReference>
<evidence type="ECO:0000256" key="8">
    <source>
        <dbReference type="ARBA" id="ARBA00022967"/>
    </source>
</evidence>
<keyword evidence="1 16" id="KW-0813">Transport</keyword>
<keyword evidence="5 16" id="KW-0285">Flavoprotein</keyword>
<keyword evidence="6 16" id="KW-0288">FMN</keyword>
<evidence type="ECO:0000256" key="11">
    <source>
        <dbReference type="ARBA" id="ARBA00023053"/>
    </source>
</evidence>
<dbReference type="EC" id="7.2.1.1" evidence="16 17"/>
<evidence type="ECO:0000256" key="1">
    <source>
        <dbReference type="ARBA" id="ARBA00022448"/>
    </source>
</evidence>
<comment type="similarity">
    <text evidence="16 17">Belongs to the NqrC family.</text>
</comment>
<evidence type="ECO:0000256" key="16">
    <source>
        <dbReference type="HAMAP-Rule" id="MF_00427"/>
    </source>
</evidence>
<keyword evidence="4 16" id="KW-0597">Phosphoprotein</keyword>
<keyword evidence="21" id="KW-1185">Reference proteome</keyword>
<evidence type="ECO:0000256" key="17">
    <source>
        <dbReference type="PIRNR" id="PIRNR009437"/>
    </source>
</evidence>
<evidence type="ECO:0000256" key="4">
    <source>
        <dbReference type="ARBA" id="ARBA00022553"/>
    </source>
</evidence>
<dbReference type="PANTHER" id="PTHR37838">
    <property type="entry name" value="NA(+)-TRANSLOCATING NADH-QUINONE REDUCTASE SUBUNIT C"/>
    <property type="match status" value="1"/>
</dbReference>
<proteinExistence type="inferred from homology"/>
<feature type="region of interest" description="Disordered" evidence="18">
    <location>
        <begin position="83"/>
        <end position="105"/>
    </location>
</feature>
<dbReference type="Pfam" id="PF04205">
    <property type="entry name" value="FMN_bind"/>
    <property type="match status" value="1"/>
</dbReference>
<evidence type="ECO:0000259" key="19">
    <source>
        <dbReference type="SMART" id="SM00900"/>
    </source>
</evidence>
<protein>
    <recommendedName>
        <fullName evidence="16 17">Na(+)-translocating NADH-quinone reductase subunit C</fullName>
        <shortName evidence="16 17">Na(+)-NQR subunit C</shortName>
        <shortName evidence="16 17">Na(+)-translocating NQR subunit C</shortName>
        <ecNumber evidence="16 17">7.2.1.1</ecNumber>
    </recommendedName>
    <alternativeName>
        <fullName evidence="16 17">NQR complex subunit C</fullName>
    </alternativeName>
    <alternativeName>
        <fullName evidence="16 17">NQR-1 subunit C</fullName>
    </alternativeName>
</protein>
<feature type="domain" description="FMN-binding" evidence="19">
    <location>
        <begin position="140"/>
        <end position="241"/>
    </location>
</feature>
<comment type="function">
    <text evidence="16">NQR complex catalyzes the reduction of ubiquinone-1 to ubiquinol by two successive reactions, coupled with the transport of Na(+) ions from the cytoplasm to the periplasm. NqrA to NqrE are probably involved in the second step, the conversion of ubisemiquinone to ubiquinol.</text>
</comment>
<dbReference type="SMART" id="SM00900">
    <property type="entry name" value="FMN_bind"/>
    <property type="match status" value="1"/>
</dbReference>
<comment type="catalytic activity">
    <reaction evidence="16 17">
        <text>a ubiquinone + n Na(+)(in) + NADH + H(+) = a ubiquinol + n Na(+)(out) + NAD(+)</text>
        <dbReference type="Rhea" id="RHEA:47748"/>
        <dbReference type="Rhea" id="RHEA-COMP:9565"/>
        <dbReference type="Rhea" id="RHEA-COMP:9566"/>
        <dbReference type="ChEBI" id="CHEBI:15378"/>
        <dbReference type="ChEBI" id="CHEBI:16389"/>
        <dbReference type="ChEBI" id="CHEBI:17976"/>
        <dbReference type="ChEBI" id="CHEBI:29101"/>
        <dbReference type="ChEBI" id="CHEBI:57540"/>
        <dbReference type="ChEBI" id="CHEBI:57945"/>
        <dbReference type="EC" id="7.2.1.1"/>
    </reaction>
</comment>
<keyword evidence="13 16" id="KW-0830">Ubiquinone</keyword>
<comment type="subunit">
    <text evidence="16 17">Composed of six subunits; NqrA, NqrB, NqrC, NqrD, NqrE and NqrF.</text>
</comment>
<organism evidence="20 21">
    <name type="scientific">Peredibacter starrii</name>
    <dbReference type="NCBI Taxonomy" id="28202"/>
    <lineage>
        <taxon>Bacteria</taxon>
        <taxon>Pseudomonadati</taxon>
        <taxon>Bdellovibrionota</taxon>
        <taxon>Bacteriovoracia</taxon>
        <taxon>Bacteriovoracales</taxon>
        <taxon>Bacteriovoracaceae</taxon>
        <taxon>Peredibacter</taxon>
    </lineage>
</organism>
<keyword evidence="10 16" id="KW-0520">NAD</keyword>
<keyword evidence="9 16" id="KW-1133">Transmembrane helix</keyword>
<evidence type="ECO:0000256" key="3">
    <source>
        <dbReference type="ARBA" id="ARBA00022519"/>
    </source>
</evidence>
<evidence type="ECO:0000256" key="6">
    <source>
        <dbReference type="ARBA" id="ARBA00022643"/>
    </source>
</evidence>
<evidence type="ECO:0000256" key="15">
    <source>
        <dbReference type="ARBA" id="ARBA00023201"/>
    </source>
</evidence>
<evidence type="ECO:0000256" key="14">
    <source>
        <dbReference type="ARBA" id="ARBA00023136"/>
    </source>
</evidence>
<evidence type="ECO:0000256" key="9">
    <source>
        <dbReference type="ARBA" id="ARBA00022989"/>
    </source>
</evidence>
<evidence type="ECO:0000256" key="18">
    <source>
        <dbReference type="SAM" id="MobiDB-lite"/>
    </source>
</evidence>
<dbReference type="HAMAP" id="MF_00427">
    <property type="entry name" value="NqrC"/>
    <property type="match status" value="1"/>
</dbReference>
<evidence type="ECO:0000313" key="20">
    <source>
        <dbReference type="EMBL" id="WPU66155.1"/>
    </source>
</evidence>
<comment type="caution">
    <text evidence="16">Lacks conserved residue(s) required for the propagation of feature annotation.</text>
</comment>
<name>A0AAX4HSI7_9BACT</name>
<dbReference type="AlphaFoldDB" id="A0AAX4HSI7"/>
<evidence type="ECO:0000256" key="12">
    <source>
        <dbReference type="ARBA" id="ARBA00023065"/>
    </source>
</evidence>
<keyword evidence="12 16" id="KW-0406">Ion transport</keyword>
<evidence type="ECO:0000256" key="7">
    <source>
        <dbReference type="ARBA" id="ARBA00022692"/>
    </source>
</evidence>
<dbReference type="GO" id="GO:0005886">
    <property type="term" value="C:plasma membrane"/>
    <property type="evidence" value="ECO:0007669"/>
    <property type="project" value="UniProtKB-SubCell"/>
</dbReference>
<reference evidence="20 21" key="1">
    <citation type="submission" date="2023-11" db="EMBL/GenBank/DDBJ databases">
        <title>Peredibacter starrii A3.12.</title>
        <authorList>
            <person name="Mitchell R.J."/>
        </authorList>
    </citation>
    <scope>NUCLEOTIDE SEQUENCE [LARGE SCALE GENOMIC DNA]</scope>
    <source>
        <strain evidence="20 21">A3.12</strain>
    </source>
</reference>
<dbReference type="InterPro" id="IPR007329">
    <property type="entry name" value="FMN-bd"/>
</dbReference>
<dbReference type="NCBIfam" id="NF003749">
    <property type="entry name" value="PRK05346.1-5"/>
    <property type="match status" value="1"/>
</dbReference>
<dbReference type="GO" id="GO:0010181">
    <property type="term" value="F:FMN binding"/>
    <property type="evidence" value="ECO:0007669"/>
    <property type="project" value="UniProtKB-UniRule"/>
</dbReference>
<dbReference type="RefSeq" id="WP_321398066.1">
    <property type="nucleotide sequence ID" value="NZ_CP139487.1"/>
</dbReference>
<dbReference type="KEGG" id="psti:SOO65_05290"/>
<evidence type="ECO:0000256" key="5">
    <source>
        <dbReference type="ARBA" id="ARBA00022630"/>
    </source>
</evidence>
<dbReference type="NCBIfam" id="TIGR01938">
    <property type="entry name" value="nqrC"/>
    <property type="match status" value="1"/>
</dbReference>
<dbReference type="GO" id="GO:0006814">
    <property type="term" value="P:sodium ion transport"/>
    <property type="evidence" value="ECO:0007669"/>
    <property type="project" value="UniProtKB-UniRule"/>
</dbReference>
<keyword evidence="8 16" id="KW-1278">Translocase</keyword>
<evidence type="ECO:0000256" key="2">
    <source>
        <dbReference type="ARBA" id="ARBA00022475"/>
    </source>
</evidence>
<dbReference type="InterPro" id="IPR010204">
    <property type="entry name" value="NqrC"/>
</dbReference>